<feature type="domain" description="YbhG-like alpha-helical hairpin" evidence="2">
    <location>
        <begin position="75"/>
        <end position="186"/>
    </location>
</feature>
<evidence type="ECO:0000313" key="4">
    <source>
        <dbReference type="Proteomes" id="UP000460416"/>
    </source>
</evidence>
<proteinExistence type="predicted"/>
<keyword evidence="4" id="KW-1185">Reference proteome</keyword>
<dbReference type="EMBL" id="VJVW01000001">
    <property type="protein sequence ID" value="MUP41490.1"/>
    <property type="molecule type" value="Genomic_DNA"/>
</dbReference>
<dbReference type="Gene3D" id="1.10.287.470">
    <property type="entry name" value="Helix hairpin bin"/>
    <property type="match status" value="2"/>
</dbReference>
<dbReference type="RefSeq" id="WP_156273812.1">
    <property type="nucleotide sequence ID" value="NZ_BAABGI010000002.1"/>
</dbReference>
<reference evidence="3 4" key="1">
    <citation type="submission" date="2019-07" db="EMBL/GenBank/DDBJ databases">
        <title>Gramella aestuarii sp. nov., isolated from a tidal flat, and emended description of Gramella echinicola.</title>
        <authorList>
            <person name="Liu L."/>
        </authorList>
    </citation>
    <scope>NUCLEOTIDE SEQUENCE [LARGE SCALE GENOMIC DNA]</scope>
    <source>
        <strain evidence="3 4">BS12</strain>
    </source>
</reference>
<dbReference type="InterPro" id="IPR059052">
    <property type="entry name" value="HH_YbhG-like"/>
</dbReference>
<evidence type="ECO:0000256" key="1">
    <source>
        <dbReference type="SAM" id="Coils"/>
    </source>
</evidence>
<feature type="coiled-coil region" evidence="1">
    <location>
        <begin position="103"/>
        <end position="168"/>
    </location>
</feature>
<dbReference type="PANTHER" id="PTHR30438:SF2">
    <property type="entry name" value="MEMBRANE PROTEIN"/>
    <property type="match status" value="1"/>
</dbReference>
<dbReference type="Gene3D" id="2.40.30.170">
    <property type="match status" value="1"/>
</dbReference>
<accession>A0A7M3SY09</accession>
<gene>
    <name evidence="3" type="ORF">FLP08_02800</name>
</gene>
<dbReference type="AlphaFoldDB" id="A0A7M3SY09"/>
<dbReference type="PANTHER" id="PTHR30438">
    <property type="entry name" value="36 KDA ANTIGEN-RELATED"/>
    <property type="match status" value="1"/>
</dbReference>
<sequence length="320" mass="35419">MRIYKNFGLAAMAVIMFSSCSNDEKLTNYRGKVKFETVSVSGKLAGRVENILVEEGQKVKAGDTLAVISIPEVDAKMKQAEGAVAAARGQLDMAVNGATMEQLQQIEGKLEAGKAQLNFAEESFGRMQAMYQDSLVSKQQFDEVRMKLEMARAQVNALEAKRKEVQTGARKEQLAQAQGQLNRAIGSRDEVLTASKEQYLTAPVDMSVETVSLSEGELLTPGYVLVNGYRTGSVYFRFTVPESKIYDFEVDEQLNLVNPYTEEETSARVVAIKQLAKYADITSIAPLYDLSETVYELKVVPTEKDAGDKFYLNSTILLNR</sequence>
<evidence type="ECO:0000259" key="2">
    <source>
        <dbReference type="Pfam" id="PF25881"/>
    </source>
</evidence>
<dbReference type="PROSITE" id="PS51257">
    <property type="entry name" value="PROKAR_LIPOPROTEIN"/>
    <property type="match status" value="1"/>
</dbReference>
<keyword evidence="1" id="KW-0175">Coiled coil</keyword>
<name>A0A7M3SY09_9FLAO</name>
<dbReference type="OrthoDB" id="9798190at2"/>
<protein>
    <submittedName>
        <fullName evidence="3">Biotin/lipoyl-binding protein</fullName>
    </submittedName>
</protein>
<organism evidence="3 4">
    <name type="scientific">Christiangramia aestuarii</name>
    <dbReference type="NCBI Taxonomy" id="1028746"/>
    <lineage>
        <taxon>Bacteria</taxon>
        <taxon>Pseudomonadati</taxon>
        <taxon>Bacteroidota</taxon>
        <taxon>Flavobacteriia</taxon>
        <taxon>Flavobacteriales</taxon>
        <taxon>Flavobacteriaceae</taxon>
        <taxon>Christiangramia</taxon>
    </lineage>
</organism>
<dbReference type="Proteomes" id="UP000460416">
    <property type="component" value="Unassembled WGS sequence"/>
</dbReference>
<dbReference type="GO" id="GO:0005886">
    <property type="term" value="C:plasma membrane"/>
    <property type="evidence" value="ECO:0007669"/>
    <property type="project" value="TreeGrafter"/>
</dbReference>
<dbReference type="Gene3D" id="2.40.50.100">
    <property type="match status" value="2"/>
</dbReference>
<comment type="caution">
    <text evidence="3">The sequence shown here is derived from an EMBL/GenBank/DDBJ whole genome shotgun (WGS) entry which is preliminary data.</text>
</comment>
<evidence type="ECO:0000313" key="3">
    <source>
        <dbReference type="EMBL" id="MUP41490.1"/>
    </source>
</evidence>
<dbReference type="Pfam" id="PF25881">
    <property type="entry name" value="HH_YBHG"/>
    <property type="match status" value="1"/>
</dbReference>
<dbReference type="SUPFAM" id="SSF111369">
    <property type="entry name" value="HlyD-like secretion proteins"/>
    <property type="match status" value="2"/>
</dbReference>